<keyword evidence="2" id="KW-1185">Reference proteome</keyword>
<sequence length="179" mass="20888">MDFDLLSFPPEILAKIFSNIPWDQLINVKLTAKDFNNIINNYLKDMQKPKLCEIEFDDIKTRWDDNDKITVTYKIFITGSNGFEDTFGSKKFCLLPSELDQLHSFLKKVDLTSLRHVEFMLDSQTEVMRIFSNYFQNTNRIETICVTATHFDKEVGNPLSFLGKIQNVGELELHLNFPH</sequence>
<dbReference type="Proteomes" id="UP000035680">
    <property type="component" value="Unassembled WGS sequence"/>
</dbReference>
<evidence type="ECO:0000259" key="1">
    <source>
        <dbReference type="PROSITE" id="PS50181"/>
    </source>
</evidence>
<dbReference type="WBParaSite" id="SVE_1874500.1">
    <property type="protein sequence ID" value="SVE_1874500.1"/>
    <property type="gene ID" value="SVE_1874500"/>
</dbReference>
<dbReference type="SUPFAM" id="SSF81383">
    <property type="entry name" value="F-box domain"/>
    <property type="match status" value="1"/>
</dbReference>
<proteinExistence type="predicted"/>
<feature type="domain" description="F-box" evidence="1">
    <location>
        <begin position="2"/>
        <end position="46"/>
    </location>
</feature>
<dbReference type="AlphaFoldDB" id="A0A0K0G202"/>
<accession>A0A0K0G202</accession>
<dbReference type="PROSITE" id="PS50181">
    <property type="entry name" value="FBOX"/>
    <property type="match status" value="1"/>
</dbReference>
<dbReference type="InterPro" id="IPR036047">
    <property type="entry name" value="F-box-like_dom_sf"/>
</dbReference>
<name>A0A0K0G202_STRVS</name>
<evidence type="ECO:0000313" key="2">
    <source>
        <dbReference type="Proteomes" id="UP000035680"/>
    </source>
</evidence>
<evidence type="ECO:0000313" key="3">
    <source>
        <dbReference type="WBParaSite" id="SVE_1874500.1"/>
    </source>
</evidence>
<protein>
    <submittedName>
        <fullName evidence="3">F-box domain-containing protein</fullName>
    </submittedName>
</protein>
<reference evidence="3" key="2">
    <citation type="submission" date="2015-08" db="UniProtKB">
        <authorList>
            <consortium name="WormBaseParasite"/>
        </authorList>
    </citation>
    <scope>IDENTIFICATION</scope>
</reference>
<organism evidence="2 3">
    <name type="scientific">Strongyloides venezuelensis</name>
    <name type="common">Threadworm</name>
    <dbReference type="NCBI Taxonomy" id="75913"/>
    <lineage>
        <taxon>Eukaryota</taxon>
        <taxon>Metazoa</taxon>
        <taxon>Ecdysozoa</taxon>
        <taxon>Nematoda</taxon>
        <taxon>Chromadorea</taxon>
        <taxon>Rhabditida</taxon>
        <taxon>Tylenchina</taxon>
        <taxon>Panagrolaimomorpha</taxon>
        <taxon>Strongyloidoidea</taxon>
        <taxon>Strongyloididae</taxon>
        <taxon>Strongyloides</taxon>
    </lineage>
</organism>
<reference evidence="2" key="1">
    <citation type="submission" date="2014-07" db="EMBL/GenBank/DDBJ databases">
        <authorList>
            <person name="Martin A.A"/>
            <person name="De Silva N."/>
        </authorList>
    </citation>
    <scope>NUCLEOTIDE SEQUENCE</scope>
</reference>
<dbReference type="InterPro" id="IPR001810">
    <property type="entry name" value="F-box_dom"/>
</dbReference>